<proteinExistence type="predicted"/>
<protein>
    <recommendedName>
        <fullName evidence="3">Gamma-butyrobetaine hydroxylase-like N-terminal domain-containing protein</fullName>
    </recommendedName>
</protein>
<accession>A0A518H8H1</accession>
<dbReference type="PANTHER" id="PTHR35303:SF5">
    <property type="entry name" value="OS02G0197800 PROTEIN"/>
    <property type="match status" value="1"/>
</dbReference>
<dbReference type="InterPro" id="IPR038492">
    <property type="entry name" value="GBBH-like_N_sf"/>
</dbReference>
<dbReference type="Gene3D" id="3.30.2020.30">
    <property type="match status" value="1"/>
</dbReference>
<dbReference type="KEGG" id="tpla:ElP_50710"/>
<evidence type="ECO:0000256" key="1">
    <source>
        <dbReference type="ARBA" id="ARBA00022723"/>
    </source>
</evidence>
<dbReference type="InterPro" id="IPR010376">
    <property type="entry name" value="GBBH-like_N"/>
</dbReference>
<evidence type="ECO:0000256" key="2">
    <source>
        <dbReference type="ARBA" id="ARBA00023004"/>
    </source>
</evidence>
<sequence>MSEPPTDIRAHQGEQALELAWDDVGASLVPYRFIRSECPCASCKDEWTGERILDPGSIRPDLRIESMEPIGNYAVRLAWDDGHSSGLYTWTHLRNLADRHEGRAPSPSGAPD</sequence>
<keyword evidence="5" id="KW-1185">Reference proteome</keyword>
<evidence type="ECO:0000313" key="4">
    <source>
        <dbReference type="EMBL" id="QDV37138.1"/>
    </source>
</evidence>
<dbReference type="RefSeq" id="WP_145274513.1">
    <property type="nucleotide sequence ID" value="NZ_CP036426.1"/>
</dbReference>
<dbReference type="AlphaFoldDB" id="A0A518H8H1"/>
<organism evidence="4 5">
    <name type="scientific">Tautonia plasticadhaerens</name>
    <dbReference type="NCBI Taxonomy" id="2527974"/>
    <lineage>
        <taxon>Bacteria</taxon>
        <taxon>Pseudomonadati</taxon>
        <taxon>Planctomycetota</taxon>
        <taxon>Planctomycetia</taxon>
        <taxon>Isosphaerales</taxon>
        <taxon>Isosphaeraceae</taxon>
        <taxon>Tautonia</taxon>
    </lineage>
</organism>
<evidence type="ECO:0000259" key="3">
    <source>
        <dbReference type="Pfam" id="PF06155"/>
    </source>
</evidence>
<dbReference type="Pfam" id="PF06155">
    <property type="entry name" value="GBBH-like_N"/>
    <property type="match status" value="1"/>
</dbReference>
<dbReference type="PANTHER" id="PTHR35303">
    <property type="entry name" value="OS02G0197800 PROTEIN"/>
    <property type="match status" value="1"/>
</dbReference>
<reference evidence="4 5" key="1">
    <citation type="submission" date="2019-02" db="EMBL/GenBank/DDBJ databases">
        <title>Deep-cultivation of Planctomycetes and their phenomic and genomic characterization uncovers novel biology.</title>
        <authorList>
            <person name="Wiegand S."/>
            <person name="Jogler M."/>
            <person name="Boedeker C."/>
            <person name="Pinto D."/>
            <person name="Vollmers J."/>
            <person name="Rivas-Marin E."/>
            <person name="Kohn T."/>
            <person name="Peeters S.H."/>
            <person name="Heuer A."/>
            <person name="Rast P."/>
            <person name="Oberbeckmann S."/>
            <person name="Bunk B."/>
            <person name="Jeske O."/>
            <person name="Meyerdierks A."/>
            <person name="Storesund J.E."/>
            <person name="Kallscheuer N."/>
            <person name="Luecker S."/>
            <person name="Lage O.M."/>
            <person name="Pohl T."/>
            <person name="Merkel B.J."/>
            <person name="Hornburger P."/>
            <person name="Mueller R.-W."/>
            <person name="Bruemmer F."/>
            <person name="Labrenz M."/>
            <person name="Spormann A.M."/>
            <person name="Op den Camp H."/>
            <person name="Overmann J."/>
            <person name="Amann R."/>
            <person name="Jetten M.S.M."/>
            <person name="Mascher T."/>
            <person name="Medema M.H."/>
            <person name="Devos D.P."/>
            <person name="Kaster A.-K."/>
            <person name="Ovreas L."/>
            <person name="Rohde M."/>
            <person name="Galperin M.Y."/>
            <person name="Jogler C."/>
        </authorList>
    </citation>
    <scope>NUCLEOTIDE SEQUENCE [LARGE SCALE GENOMIC DNA]</scope>
    <source>
        <strain evidence="4 5">ElP</strain>
    </source>
</reference>
<keyword evidence="2" id="KW-0408">Iron</keyword>
<evidence type="ECO:0000313" key="5">
    <source>
        <dbReference type="Proteomes" id="UP000317835"/>
    </source>
</evidence>
<dbReference type="Proteomes" id="UP000317835">
    <property type="component" value="Chromosome"/>
</dbReference>
<dbReference type="OrthoDB" id="9794178at2"/>
<dbReference type="EMBL" id="CP036426">
    <property type="protein sequence ID" value="QDV37138.1"/>
    <property type="molecule type" value="Genomic_DNA"/>
</dbReference>
<name>A0A518H8H1_9BACT</name>
<feature type="domain" description="Gamma-butyrobetaine hydroxylase-like N-terminal" evidence="3">
    <location>
        <begin position="8"/>
        <end position="94"/>
    </location>
</feature>
<keyword evidence="1" id="KW-0479">Metal-binding</keyword>
<gene>
    <name evidence="4" type="ORF">ElP_50710</name>
</gene>
<dbReference type="GO" id="GO:0046872">
    <property type="term" value="F:metal ion binding"/>
    <property type="evidence" value="ECO:0007669"/>
    <property type="project" value="UniProtKB-KW"/>
</dbReference>